<reference evidence="9" key="1">
    <citation type="submission" date="2020-11" db="EMBL/GenBank/DDBJ databases">
        <authorList>
            <consortium name="DOE Joint Genome Institute"/>
            <person name="Ahrendt S."/>
            <person name="Riley R."/>
            <person name="Andreopoulos W."/>
            <person name="Labutti K."/>
            <person name="Pangilinan J."/>
            <person name="Ruiz-Duenas F.J."/>
            <person name="Barrasa J.M."/>
            <person name="Sanchez-Garcia M."/>
            <person name="Camarero S."/>
            <person name="Miyauchi S."/>
            <person name="Serrano A."/>
            <person name="Linde D."/>
            <person name="Babiker R."/>
            <person name="Drula E."/>
            <person name="Ayuso-Fernandez I."/>
            <person name="Pacheco R."/>
            <person name="Padilla G."/>
            <person name="Ferreira P."/>
            <person name="Barriuso J."/>
            <person name="Kellner H."/>
            <person name="Castanera R."/>
            <person name="Alfaro M."/>
            <person name="Ramirez L."/>
            <person name="Pisabarro A.G."/>
            <person name="Kuo A."/>
            <person name="Tritt A."/>
            <person name="Lipzen A."/>
            <person name="He G."/>
            <person name="Yan M."/>
            <person name="Ng V."/>
            <person name="Cullen D."/>
            <person name="Martin F."/>
            <person name="Rosso M.-N."/>
            <person name="Henrissat B."/>
            <person name="Hibbett D."/>
            <person name="Martinez A.T."/>
            <person name="Grigoriev I.V."/>
        </authorList>
    </citation>
    <scope>NUCLEOTIDE SEQUENCE</scope>
    <source>
        <strain evidence="9">CBS 506.95</strain>
    </source>
</reference>
<dbReference type="InterPro" id="IPR038492">
    <property type="entry name" value="GBBH-like_N_sf"/>
</dbReference>
<dbReference type="InterPro" id="IPR050411">
    <property type="entry name" value="AlphaKG_dependent_hydroxylases"/>
</dbReference>
<name>A0A9P6E784_9AGAR</name>
<evidence type="ECO:0000256" key="4">
    <source>
        <dbReference type="ARBA" id="ARBA00022964"/>
    </source>
</evidence>
<dbReference type="GO" id="GO:0005739">
    <property type="term" value="C:mitochondrion"/>
    <property type="evidence" value="ECO:0007669"/>
    <property type="project" value="TreeGrafter"/>
</dbReference>
<keyword evidence="4 9" id="KW-0223">Dioxygenase</keyword>
<dbReference type="AlphaFoldDB" id="A0A9P6E784"/>
<dbReference type="InterPro" id="IPR003819">
    <property type="entry name" value="TauD/TfdA-like"/>
</dbReference>
<dbReference type="PANTHER" id="PTHR10696:SF25">
    <property type="entry name" value="OXIDOREDUCTASE AIM17-RELATED"/>
    <property type="match status" value="1"/>
</dbReference>
<dbReference type="Pfam" id="PF02668">
    <property type="entry name" value="TauD"/>
    <property type="match status" value="1"/>
</dbReference>
<keyword evidence="3" id="KW-0479">Metal-binding</keyword>
<protein>
    <submittedName>
        <fullName evidence="9">Gamma-butyrobetaine dioxygenase</fullName>
    </submittedName>
</protein>
<evidence type="ECO:0000313" key="10">
    <source>
        <dbReference type="Proteomes" id="UP000807306"/>
    </source>
</evidence>
<dbReference type="GO" id="GO:0016706">
    <property type="term" value="F:2-oxoglutarate-dependent dioxygenase activity"/>
    <property type="evidence" value="ECO:0007669"/>
    <property type="project" value="UniProtKB-ARBA"/>
</dbReference>
<keyword evidence="5" id="KW-0560">Oxidoreductase</keyword>
<evidence type="ECO:0000259" key="7">
    <source>
        <dbReference type="Pfam" id="PF02668"/>
    </source>
</evidence>
<dbReference type="OrthoDB" id="406634at2759"/>
<dbReference type="GO" id="GO:0046872">
    <property type="term" value="F:metal ion binding"/>
    <property type="evidence" value="ECO:0007669"/>
    <property type="project" value="UniProtKB-KW"/>
</dbReference>
<accession>A0A9P6E784</accession>
<keyword evidence="10" id="KW-1185">Reference proteome</keyword>
<dbReference type="Pfam" id="PF06155">
    <property type="entry name" value="GBBH-like_N"/>
    <property type="match status" value="1"/>
</dbReference>
<dbReference type="CDD" id="cd00250">
    <property type="entry name" value="CAS_like"/>
    <property type="match status" value="1"/>
</dbReference>
<evidence type="ECO:0000313" key="9">
    <source>
        <dbReference type="EMBL" id="KAF9523807.1"/>
    </source>
</evidence>
<dbReference type="Gene3D" id="3.30.2020.30">
    <property type="match status" value="1"/>
</dbReference>
<evidence type="ECO:0000256" key="3">
    <source>
        <dbReference type="ARBA" id="ARBA00022723"/>
    </source>
</evidence>
<dbReference type="Proteomes" id="UP000807306">
    <property type="component" value="Unassembled WGS sequence"/>
</dbReference>
<dbReference type="InterPro" id="IPR010376">
    <property type="entry name" value="GBBH-like_N"/>
</dbReference>
<organism evidence="9 10">
    <name type="scientific">Crepidotus variabilis</name>
    <dbReference type="NCBI Taxonomy" id="179855"/>
    <lineage>
        <taxon>Eukaryota</taxon>
        <taxon>Fungi</taxon>
        <taxon>Dikarya</taxon>
        <taxon>Basidiomycota</taxon>
        <taxon>Agaricomycotina</taxon>
        <taxon>Agaricomycetes</taxon>
        <taxon>Agaricomycetidae</taxon>
        <taxon>Agaricales</taxon>
        <taxon>Agaricineae</taxon>
        <taxon>Crepidotaceae</taxon>
        <taxon>Crepidotus</taxon>
    </lineage>
</organism>
<gene>
    <name evidence="9" type="ORF">CPB83DRAFT_798851</name>
</gene>
<proteinExistence type="inferred from homology"/>
<comment type="cofactor">
    <cofactor evidence="1">
        <name>Fe(2+)</name>
        <dbReference type="ChEBI" id="CHEBI:29033"/>
    </cofactor>
</comment>
<dbReference type="EMBL" id="MU157910">
    <property type="protein sequence ID" value="KAF9523807.1"/>
    <property type="molecule type" value="Genomic_DNA"/>
</dbReference>
<dbReference type="PANTHER" id="PTHR10696">
    <property type="entry name" value="GAMMA-BUTYROBETAINE HYDROXYLASE-RELATED"/>
    <property type="match status" value="1"/>
</dbReference>
<evidence type="ECO:0000256" key="5">
    <source>
        <dbReference type="ARBA" id="ARBA00023002"/>
    </source>
</evidence>
<evidence type="ECO:0000256" key="2">
    <source>
        <dbReference type="ARBA" id="ARBA00008654"/>
    </source>
</evidence>
<sequence>MFKSAAGLHLSSKAVARSFYLPSYVHGRLRQRRTWTSISRQVDSVTVHSLDNVQLPYIWLRDSCQSPESIHPPTRQKLHRTSDIPLDIAPVEGPTGVQVTQHGLSIQWKDGRTSIYKKEWLERYSSPVKLERFHMDDRLREESWTRVSISDMPALFQSYRDIKSSDESLGKGIDQLVKYGLLFIRNVPSEETSDNLCELKKVAERFSELRRTFYGLVWDVMAVKDSKNIAYTDLDLGLHMDLMYLVNPPRYQILHCLRNNVIGGISIFVDALHAAQVLRENYPYDFDLLTTTPVAFHYLNNGHHLHQERFTIQLASPKPGATHQEISHINYSPPFQAPLPISTPKEFYPALQRFAAILNDPKNTYQYTMKEGEAVLFDNRRVLHARTSFRNRTEEELKELGATVRVKDGEPSRWLKGCYIGADALLDRVRVIKTRVD</sequence>
<evidence type="ECO:0000259" key="8">
    <source>
        <dbReference type="Pfam" id="PF06155"/>
    </source>
</evidence>
<feature type="domain" description="Gamma-butyrobetaine hydroxylase-like N-terminal" evidence="8">
    <location>
        <begin position="52"/>
        <end position="121"/>
    </location>
</feature>
<dbReference type="GO" id="GO:0045329">
    <property type="term" value="P:carnitine biosynthetic process"/>
    <property type="evidence" value="ECO:0007669"/>
    <property type="project" value="TreeGrafter"/>
</dbReference>
<dbReference type="SUPFAM" id="SSF51197">
    <property type="entry name" value="Clavaminate synthase-like"/>
    <property type="match status" value="1"/>
</dbReference>
<comment type="similarity">
    <text evidence="2">Belongs to the gamma-BBH/TMLD family.</text>
</comment>
<dbReference type="InterPro" id="IPR042098">
    <property type="entry name" value="TauD-like_sf"/>
</dbReference>
<feature type="domain" description="TauD/TfdA-like" evidence="7">
    <location>
        <begin position="159"/>
        <end position="393"/>
    </location>
</feature>
<keyword evidence="6" id="KW-0408">Iron</keyword>
<evidence type="ECO:0000256" key="6">
    <source>
        <dbReference type="ARBA" id="ARBA00023004"/>
    </source>
</evidence>
<dbReference type="Gene3D" id="3.60.130.10">
    <property type="entry name" value="Clavaminate synthase-like"/>
    <property type="match status" value="1"/>
</dbReference>
<evidence type="ECO:0000256" key="1">
    <source>
        <dbReference type="ARBA" id="ARBA00001954"/>
    </source>
</evidence>
<comment type="caution">
    <text evidence="9">The sequence shown here is derived from an EMBL/GenBank/DDBJ whole genome shotgun (WGS) entry which is preliminary data.</text>
</comment>